<dbReference type="EMBL" id="MASU01000005">
    <property type="protein sequence ID" value="PXY35964.1"/>
    <property type="molecule type" value="Genomic_DNA"/>
</dbReference>
<proteinExistence type="inferred from homology"/>
<dbReference type="GO" id="GO:0006635">
    <property type="term" value="P:fatty acid beta-oxidation"/>
    <property type="evidence" value="ECO:0007669"/>
    <property type="project" value="TreeGrafter"/>
</dbReference>
<protein>
    <submittedName>
        <fullName evidence="5">Enoyl-CoA hydratase</fullName>
    </submittedName>
</protein>
<accession>A0A318LRD3</accession>
<evidence type="ECO:0000256" key="2">
    <source>
        <dbReference type="ARBA" id="ARBA00023098"/>
    </source>
</evidence>
<name>A0A318LRD3_9PSEU</name>
<evidence type="ECO:0000313" key="6">
    <source>
        <dbReference type="Proteomes" id="UP000247892"/>
    </source>
</evidence>
<dbReference type="InterPro" id="IPR018376">
    <property type="entry name" value="Enoyl-CoA_hyd/isom_CS"/>
</dbReference>
<dbReference type="Pfam" id="PF00378">
    <property type="entry name" value="ECH_1"/>
    <property type="match status" value="1"/>
</dbReference>
<dbReference type="SUPFAM" id="SSF52096">
    <property type="entry name" value="ClpP/crotonase"/>
    <property type="match status" value="1"/>
</dbReference>
<comment type="similarity">
    <text evidence="1 4">Belongs to the enoyl-CoA hydratase/isomerase family.</text>
</comment>
<dbReference type="PANTHER" id="PTHR11941">
    <property type="entry name" value="ENOYL-COA HYDRATASE-RELATED"/>
    <property type="match status" value="1"/>
</dbReference>
<comment type="caution">
    <text evidence="5">The sequence shown here is derived from an EMBL/GenBank/DDBJ whole genome shotgun (WGS) entry which is preliminary data.</text>
</comment>
<dbReference type="NCBIfam" id="NF006100">
    <property type="entry name" value="PRK08252.1"/>
    <property type="match status" value="1"/>
</dbReference>
<dbReference type="Gene3D" id="1.10.12.10">
    <property type="entry name" value="Lyase 2-enoyl-coa Hydratase, Chain A, domain 2"/>
    <property type="match status" value="1"/>
</dbReference>
<dbReference type="PANTHER" id="PTHR11941:SF169">
    <property type="entry name" value="(7AS)-7A-METHYL-1,5-DIOXO-2,3,5,6,7,7A-HEXAHYDRO-1H-INDENE-CARBOXYL-COA HYDROLASE"/>
    <property type="match status" value="1"/>
</dbReference>
<keyword evidence="2" id="KW-0443">Lipid metabolism</keyword>
<dbReference type="AlphaFoldDB" id="A0A318LRD3"/>
<dbReference type="PROSITE" id="PS00166">
    <property type="entry name" value="ENOYL_COA_HYDRATASE"/>
    <property type="match status" value="1"/>
</dbReference>
<dbReference type="CDD" id="cd06558">
    <property type="entry name" value="crotonase-like"/>
    <property type="match status" value="1"/>
</dbReference>
<evidence type="ECO:0000256" key="1">
    <source>
        <dbReference type="ARBA" id="ARBA00005254"/>
    </source>
</evidence>
<dbReference type="InterPro" id="IPR001753">
    <property type="entry name" value="Enoyl-CoA_hydra/iso"/>
</dbReference>
<organism evidence="5 6">
    <name type="scientific">Prauserella flavalba</name>
    <dbReference type="NCBI Taxonomy" id="1477506"/>
    <lineage>
        <taxon>Bacteria</taxon>
        <taxon>Bacillati</taxon>
        <taxon>Actinomycetota</taxon>
        <taxon>Actinomycetes</taxon>
        <taxon>Pseudonocardiales</taxon>
        <taxon>Pseudonocardiaceae</taxon>
        <taxon>Prauserella</taxon>
    </lineage>
</organism>
<dbReference type="Proteomes" id="UP000247892">
    <property type="component" value="Unassembled WGS sequence"/>
</dbReference>
<dbReference type="InterPro" id="IPR014748">
    <property type="entry name" value="Enoyl-CoA_hydra_C"/>
</dbReference>
<dbReference type="OrthoDB" id="4284283at2"/>
<evidence type="ECO:0000256" key="4">
    <source>
        <dbReference type="RuleBase" id="RU003707"/>
    </source>
</evidence>
<dbReference type="GO" id="GO:0016829">
    <property type="term" value="F:lyase activity"/>
    <property type="evidence" value="ECO:0007669"/>
    <property type="project" value="UniProtKB-KW"/>
</dbReference>
<dbReference type="RefSeq" id="WP_110335967.1">
    <property type="nucleotide sequence ID" value="NZ_JBHVKT010000027.1"/>
</dbReference>
<keyword evidence="3" id="KW-0456">Lyase</keyword>
<sequence>MSDPVVLTEQIDGVQVVTLNRPEARNAINTATAEAIAAAMDELDRRDDLVASVITGAGSTFCAGMDLKAFLAGERPSVPGRGFAGIVEQPPAKPVIAAVEGHAIAGGFEIVLACDLIVAADNAVFGLPEVKRGLVAAGGGLLRLPERVPYHLAVEWALTGEFVPARLAHEVHLVSRLTEPGAARDTALDLARGIARNGPLAVRATKEIIRAARDWPSGEAFTRQQEFVEPVRSSADAKEGALAFKEKRAPVWQGR</sequence>
<reference evidence="5 6" key="1">
    <citation type="submission" date="2016-07" db="EMBL/GenBank/DDBJ databases">
        <title>Draft genome sequence of Prauserella sp. YIM 121212, isolated from alkaline soil.</title>
        <authorList>
            <person name="Ruckert C."/>
            <person name="Albersmeier A."/>
            <person name="Jiang C.-L."/>
            <person name="Jiang Y."/>
            <person name="Kalinowski J."/>
            <person name="Schneider O."/>
            <person name="Winkler A."/>
            <person name="Zotchev S.B."/>
        </authorList>
    </citation>
    <scope>NUCLEOTIDE SEQUENCE [LARGE SCALE GENOMIC DNA]</scope>
    <source>
        <strain evidence="5 6">YIM 121212</strain>
    </source>
</reference>
<dbReference type="Gene3D" id="3.90.226.10">
    <property type="entry name" value="2-enoyl-CoA Hydratase, Chain A, domain 1"/>
    <property type="match status" value="1"/>
</dbReference>
<dbReference type="InterPro" id="IPR029045">
    <property type="entry name" value="ClpP/crotonase-like_dom_sf"/>
</dbReference>
<evidence type="ECO:0000313" key="5">
    <source>
        <dbReference type="EMBL" id="PXY35964.1"/>
    </source>
</evidence>
<evidence type="ECO:0000256" key="3">
    <source>
        <dbReference type="ARBA" id="ARBA00023239"/>
    </source>
</evidence>
<keyword evidence="6" id="KW-1185">Reference proteome</keyword>
<gene>
    <name evidence="5" type="ORF">BA062_10920</name>
</gene>